<name>A0A3R7LU59_9TRYP</name>
<organism evidence="2 3">
    <name type="scientific">Trypanosoma conorhini</name>
    <dbReference type="NCBI Taxonomy" id="83891"/>
    <lineage>
        <taxon>Eukaryota</taxon>
        <taxon>Discoba</taxon>
        <taxon>Euglenozoa</taxon>
        <taxon>Kinetoplastea</taxon>
        <taxon>Metakinetoplastina</taxon>
        <taxon>Trypanosomatida</taxon>
        <taxon>Trypanosomatidae</taxon>
        <taxon>Trypanosoma</taxon>
    </lineage>
</organism>
<dbReference type="GeneID" id="40321875"/>
<protein>
    <submittedName>
        <fullName evidence="2">Uncharacterized protein</fullName>
    </submittedName>
</protein>
<dbReference type="EMBL" id="MKKU01000724">
    <property type="protein sequence ID" value="RNF03395.1"/>
    <property type="molecule type" value="Genomic_DNA"/>
</dbReference>
<dbReference type="AlphaFoldDB" id="A0A3R7LU59"/>
<dbReference type="RefSeq" id="XP_029224837.1">
    <property type="nucleotide sequence ID" value="XM_029375119.1"/>
</dbReference>
<dbReference type="Proteomes" id="UP000284403">
    <property type="component" value="Unassembled WGS sequence"/>
</dbReference>
<gene>
    <name evidence="2" type="ORF">Tco025E_08264</name>
</gene>
<sequence>MSPRSASSPAGGDMGRRGFHGGMAAQRLATSETEAPLATRTTVRIGWGLLLSFLGPSAALRQEVWGRELPCGRLCHPCRGTAGRRRGGGPQPVLAGRRWKAAGLRQTSGEA</sequence>
<accession>A0A3R7LU59</accession>
<evidence type="ECO:0000256" key="1">
    <source>
        <dbReference type="SAM" id="MobiDB-lite"/>
    </source>
</evidence>
<keyword evidence="3" id="KW-1185">Reference proteome</keyword>
<proteinExistence type="predicted"/>
<evidence type="ECO:0000313" key="2">
    <source>
        <dbReference type="EMBL" id="RNF03395.1"/>
    </source>
</evidence>
<comment type="caution">
    <text evidence="2">The sequence shown here is derived from an EMBL/GenBank/DDBJ whole genome shotgun (WGS) entry which is preliminary data.</text>
</comment>
<feature type="region of interest" description="Disordered" evidence="1">
    <location>
        <begin position="1"/>
        <end position="35"/>
    </location>
</feature>
<reference evidence="2 3" key="1">
    <citation type="journal article" date="2018" name="BMC Genomics">
        <title>Genomic comparison of Trypanosoma conorhini and Trypanosoma rangeli to Trypanosoma cruzi strains of high and low virulence.</title>
        <authorList>
            <person name="Bradwell K.R."/>
            <person name="Koparde V.N."/>
            <person name="Matveyev A.V."/>
            <person name="Serrano M.G."/>
            <person name="Alves J.M."/>
            <person name="Parikh H."/>
            <person name="Huang B."/>
            <person name="Lee V."/>
            <person name="Espinosa-Alvarez O."/>
            <person name="Ortiz P.A."/>
            <person name="Costa-Martins A.G."/>
            <person name="Teixeira M.M."/>
            <person name="Buck G.A."/>
        </authorList>
    </citation>
    <scope>NUCLEOTIDE SEQUENCE [LARGE SCALE GENOMIC DNA]</scope>
    <source>
        <strain evidence="2 3">025E</strain>
    </source>
</reference>
<evidence type="ECO:0000313" key="3">
    <source>
        <dbReference type="Proteomes" id="UP000284403"/>
    </source>
</evidence>